<dbReference type="GO" id="GO:0050661">
    <property type="term" value="F:NADP binding"/>
    <property type="evidence" value="ECO:0007669"/>
    <property type="project" value="InterPro"/>
</dbReference>
<dbReference type="CDD" id="cd01065">
    <property type="entry name" value="NAD_bind_Shikimate_DH"/>
    <property type="match status" value="1"/>
</dbReference>
<evidence type="ECO:0000259" key="10">
    <source>
        <dbReference type="Pfam" id="PF08501"/>
    </source>
</evidence>
<gene>
    <name evidence="8 12" type="primary">aroE</name>
    <name evidence="12" type="ORF">Lsai_0944</name>
</gene>
<dbReference type="PANTHER" id="PTHR21089:SF1">
    <property type="entry name" value="BIFUNCTIONAL 3-DEHYDROQUINATE DEHYDRATASE_SHIKIMATE DEHYDROGENASE, CHLOROPLASTIC"/>
    <property type="match status" value="1"/>
</dbReference>
<dbReference type="NCBIfam" id="TIGR00507">
    <property type="entry name" value="aroE"/>
    <property type="match status" value="1"/>
</dbReference>
<comment type="caution">
    <text evidence="8">Lacks conserved residue(s) required for the propagation of feature annotation.</text>
</comment>
<reference evidence="12 13" key="1">
    <citation type="submission" date="2015-11" db="EMBL/GenBank/DDBJ databases">
        <title>Genomic analysis of 38 Legionella species identifies large and diverse effector repertoires.</title>
        <authorList>
            <person name="Burstein D."/>
            <person name="Amaro F."/>
            <person name="Zusman T."/>
            <person name="Lifshitz Z."/>
            <person name="Cohen O."/>
            <person name="Gilbert J.A."/>
            <person name="Pupko T."/>
            <person name="Shuman H.A."/>
            <person name="Segal G."/>
        </authorList>
    </citation>
    <scope>NUCLEOTIDE SEQUENCE [LARGE SCALE GENOMIC DNA]</scope>
    <source>
        <strain evidence="12 13">Mt.St.Helens-4</strain>
    </source>
</reference>
<dbReference type="Pfam" id="PF18317">
    <property type="entry name" value="SDH_C"/>
    <property type="match status" value="1"/>
</dbReference>
<comment type="pathway">
    <text evidence="1 8">Metabolic intermediate biosynthesis; chorismate biosynthesis; chorismate from D-erythrose 4-phosphate and phosphoenolpyruvate: step 4/7.</text>
</comment>
<dbReference type="STRING" id="28087.Lsai_0944"/>
<feature type="binding site" evidence="8">
    <location>
        <begin position="15"/>
        <end position="17"/>
    </location>
    <ligand>
        <name>shikimate</name>
        <dbReference type="ChEBI" id="CHEBI:36208"/>
    </ligand>
</feature>
<evidence type="ECO:0000313" key="13">
    <source>
        <dbReference type="Proteomes" id="UP000054621"/>
    </source>
</evidence>
<comment type="catalytic activity">
    <reaction evidence="7 8">
        <text>shikimate + NADP(+) = 3-dehydroshikimate + NADPH + H(+)</text>
        <dbReference type="Rhea" id="RHEA:17737"/>
        <dbReference type="ChEBI" id="CHEBI:15378"/>
        <dbReference type="ChEBI" id="CHEBI:16630"/>
        <dbReference type="ChEBI" id="CHEBI:36208"/>
        <dbReference type="ChEBI" id="CHEBI:57783"/>
        <dbReference type="ChEBI" id="CHEBI:58349"/>
        <dbReference type="EC" id="1.1.1.25"/>
    </reaction>
</comment>
<evidence type="ECO:0000256" key="1">
    <source>
        <dbReference type="ARBA" id="ARBA00004871"/>
    </source>
</evidence>
<dbReference type="SUPFAM" id="SSF53223">
    <property type="entry name" value="Aminoacid dehydrogenase-like, N-terminal domain"/>
    <property type="match status" value="1"/>
</dbReference>
<dbReference type="Gene3D" id="3.40.50.720">
    <property type="entry name" value="NAD(P)-binding Rossmann-like Domain"/>
    <property type="match status" value="1"/>
</dbReference>
<feature type="domain" description="SDH C-terminal" evidence="11">
    <location>
        <begin position="233"/>
        <end position="259"/>
    </location>
</feature>
<dbReference type="GO" id="GO:0009423">
    <property type="term" value="P:chorismate biosynthetic process"/>
    <property type="evidence" value="ECO:0007669"/>
    <property type="project" value="UniProtKB-UniRule"/>
</dbReference>
<feature type="binding site" evidence="8">
    <location>
        <position position="102"/>
    </location>
    <ligand>
        <name>shikimate</name>
        <dbReference type="ChEBI" id="CHEBI:36208"/>
    </ligand>
</feature>
<evidence type="ECO:0000313" key="12">
    <source>
        <dbReference type="EMBL" id="KTD58337.1"/>
    </source>
</evidence>
<dbReference type="HAMAP" id="MF_00222">
    <property type="entry name" value="Shikimate_DH_AroE"/>
    <property type="match status" value="1"/>
</dbReference>
<name>A0A0W0YN86_9GAMM</name>
<dbReference type="GO" id="GO:0019632">
    <property type="term" value="P:shikimate metabolic process"/>
    <property type="evidence" value="ECO:0007669"/>
    <property type="project" value="InterPro"/>
</dbReference>
<dbReference type="GO" id="GO:0008652">
    <property type="term" value="P:amino acid biosynthetic process"/>
    <property type="evidence" value="ECO:0007669"/>
    <property type="project" value="UniProtKB-KW"/>
</dbReference>
<dbReference type="InterPro" id="IPR006151">
    <property type="entry name" value="Shikm_DH/Glu-tRNA_Rdtase"/>
</dbReference>
<feature type="binding site" evidence="8">
    <location>
        <position position="233"/>
    </location>
    <ligand>
        <name>NADP(+)</name>
        <dbReference type="ChEBI" id="CHEBI:58349"/>
    </ligand>
</feature>
<dbReference type="EMBL" id="LNYV01000013">
    <property type="protein sequence ID" value="KTD58337.1"/>
    <property type="molecule type" value="Genomic_DNA"/>
</dbReference>
<dbReference type="FunFam" id="3.40.50.10860:FF:000006">
    <property type="entry name" value="Shikimate dehydrogenase (NADP(+))"/>
    <property type="match status" value="1"/>
</dbReference>
<keyword evidence="6 8" id="KW-0057">Aromatic amino acid biosynthesis</keyword>
<dbReference type="Gene3D" id="3.40.50.10860">
    <property type="entry name" value="Leucine Dehydrogenase, chain A, domain 1"/>
    <property type="match status" value="1"/>
</dbReference>
<dbReference type="InterPro" id="IPR036291">
    <property type="entry name" value="NAD(P)-bd_dom_sf"/>
</dbReference>
<proteinExistence type="inferred from homology"/>
<feature type="binding site" evidence="8">
    <location>
        <position position="209"/>
    </location>
    <ligand>
        <name>NADP(+)</name>
        <dbReference type="ChEBI" id="CHEBI:58349"/>
    </ligand>
</feature>
<dbReference type="EC" id="1.1.1.25" evidence="2 8"/>
<comment type="similarity">
    <text evidence="8">Belongs to the shikimate dehydrogenase family.</text>
</comment>
<dbReference type="eggNOG" id="COG0169">
    <property type="taxonomic scope" value="Bacteria"/>
</dbReference>
<feature type="binding site" evidence="8">
    <location>
        <position position="87"/>
    </location>
    <ligand>
        <name>shikimate</name>
        <dbReference type="ChEBI" id="CHEBI:36208"/>
    </ligand>
</feature>
<feature type="binding site" evidence="8">
    <location>
        <position position="211"/>
    </location>
    <ligand>
        <name>shikimate</name>
        <dbReference type="ChEBI" id="CHEBI:36208"/>
    </ligand>
</feature>
<dbReference type="InterPro" id="IPR022893">
    <property type="entry name" value="Shikimate_DH_fam"/>
</dbReference>
<comment type="subunit">
    <text evidence="8">Homodimer.</text>
</comment>
<keyword evidence="4 8" id="KW-0521">NADP</keyword>
<dbReference type="InterPro" id="IPR041121">
    <property type="entry name" value="SDH_C"/>
</dbReference>
<comment type="function">
    <text evidence="8">Involved in the biosynthesis of the chorismate, which leads to the biosynthesis of aromatic amino acids. Catalyzes the reversible NADPH linked reduction of 3-dehydroshikimate (DHSA) to yield shikimate (SA).</text>
</comment>
<dbReference type="RefSeq" id="WP_027272512.1">
    <property type="nucleotide sequence ID" value="NZ_CAAAJE010000002.1"/>
</dbReference>
<feature type="domain" description="Shikimate dehydrogenase substrate binding N-terminal" evidence="10">
    <location>
        <begin position="7"/>
        <end position="89"/>
    </location>
</feature>
<evidence type="ECO:0000256" key="5">
    <source>
        <dbReference type="ARBA" id="ARBA00023002"/>
    </source>
</evidence>
<dbReference type="GO" id="GO:0005829">
    <property type="term" value="C:cytosol"/>
    <property type="evidence" value="ECO:0007669"/>
    <property type="project" value="TreeGrafter"/>
</dbReference>
<feature type="binding site" evidence="8">
    <location>
        <position position="240"/>
    </location>
    <ligand>
        <name>shikimate</name>
        <dbReference type="ChEBI" id="CHEBI:36208"/>
    </ligand>
</feature>
<dbReference type="InterPro" id="IPR011342">
    <property type="entry name" value="Shikimate_DH"/>
</dbReference>
<accession>A0A0W0YN86</accession>
<dbReference type="InterPro" id="IPR013708">
    <property type="entry name" value="Shikimate_DH-bd_N"/>
</dbReference>
<dbReference type="AlphaFoldDB" id="A0A0W0YN86"/>
<evidence type="ECO:0000256" key="7">
    <source>
        <dbReference type="ARBA" id="ARBA00049442"/>
    </source>
</evidence>
<dbReference type="PANTHER" id="PTHR21089">
    <property type="entry name" value="SHIKIMATE DEHYDROGENASE"/>
    <property type="match status" value="1"/>
</dbReference>
<dbReference type="Pfam" id="PF08501">
    <property type="entry name" value="Shikimate_dh_N"/>
    <property type="match status" value="1"/>
</dbReference>
<evidence type="ECO:0000256" key="6">
    <source>
        <dbReference type="ARBA" id="ARBA00023141"/>
    </source>
</evidence>
<sequence length="264" mass="29470">MPQRYAVMGNPIAHSLSPIIHQYFAKQINAAITYEKIKAEDRTFEQQVMDFFNQQGKGLNVTLPFKQRAFAMAQQHSPRCQQAGAANTLWIKADQLHADNTDGIGFIRDLSRYISVHNKNILILGAGGAARGIIYPLLDEHPAVLIIANRTPEKAAALQLDFPQAKCISLDEIEGVFDIVINATSASLTERFVVLPLETMAAKPFCYDLSYKHQDITTFVQYARNMGCDAVDGLGMLVEQAAEAFFIWHGILPETEEVLRFLRS</sequence>
<dbReference type="Pfam" id="PF01488">
    <property type="entry name" value="Shikimate_DH"/>
    <property type="match status" value="1"/>
</dbReference>
<dbReference type="Proteomes" id="UP000054621">
    <property type="component" value="Unassembled WGS sequence"/>
</dbReference>
<feature type="binding site" evidence="8">
    <location>
        <position position="62"/>
    </location>
    <ligand>
        <name>shikimate</name>
        <dbReference type="ChEBI" id="CHEBI:36208"/>
    </ligand>
</feature>
<keyword evidence="3 8" id="KW-0028">Amino-acid biosynthesis</keyword>
<evidence type="ECO:0000256" key="4">
    <source>
        <dbReference type="ARBA" id="ARBA00022857"/>
    </source>
</evidence>
<dbReference type="UniPathway" id="UPA00053">
    <property type="reaction ID" value="UER00087"/>
</dbReference>
<dbReference type="InterPro" id="IPR046346">
    <property type="entry name" value="Aminoacid_DH-like_N_sf"/>
</dbReference>
<dbReference type="GO" id="GO:0004764">
    <property type="term" value="F:shikimate 3-dehydrogenase (NADP+) activity"/>
    <property type="evidence" value="ECO:0007669"/>
    <property type="project" value="UniProtKB-UniRule"/>
</dbReference>
<feature type="domain" description="Quinate/shikimate 5-dehydrogenase/glutamyl-tRNA reductase" evidence="9">
    <location>
        <begin position="115"/>
        <end position="187"/>
    </location>
</feature>
<dbReference type="OrthoDB" id="9776868at2"/>
<dbReference type="GO" id="GO:0009073">
    <property type="term" value="P:aromatic amino acid family biosynthetic process"/>
    <property type="evidence" value="ECO:0007669"/>
    <property type="project" value="UniProtKB-KW"/>
</dbReference>
<protein>
    <recommendedName>
        <fullName evidence="2 8">Shikimate dehydrogenase (NADP(+))</fullName>
        <shortName evidence="8">SDH</shortName>
        <ecNumber evidence="2 8">1.1.1.25</ecNumber>
    </recommendedName>
</protein>
<feature type="active site" description="Proton acceptor" evidence="8">
    <location>
        <position position="66"/>
    </location>
</feature>
<dbReference type="PATRIC" id="fig|28087.4.peg.1008"/>
<dbReference type="SUPFAM" id="SSF51735">
    <property type="entry name" value="NAD(P)-binding Rossmann-fold domains"/>
    <property type="match status" value="1"/>
</dbReference>
<organism evidence="12 13">
    <name type="scientific">Legionella sainthelensi</name>
    <dbReference type="NCBI Taxonomy" id="28087"/>
    <lineage>
        <taxon>Bacteria</taxon>
        <taxon>Pseudomonadati</taxon>
        <taxon>Pseudomonadota</taxon>
        <taxon>Gammaproteobacteria</taxon>
        <taxon>Legionellales</taxon>
        <taxon>Legionellaceae</taxon>
        <taxon>Legionella</taxon>
    </lineage>
</organism>
<comment type="caution">
    <text evidence="12">The sequence shown here is derived from an EMBL/GenBank/DDBJ whole genome shotgun (WGS) entry which is preliminary data.</text>
</comment>
<feature type="binding site" evidence="8">
    <location>
        <begin position="125"/>
        <end position="129"/>
    </location>
    <ligand>
        <name>NADP(+)</name>
        <dbReference type="ChEBI" id="CHEBI:58349"/>
    </ligand>
</feature>
<evidence type="ECO:0000259" key="11">
    <source>
        <dbReference type="Pfam" id="PF18317"/>
    </source>
</evidence>
<evidence type="ECO:0000256" key="3">
    <source>
        <dbReference type="ARBA" id="ARBA00022605"/>
    </source>
</evidence>
<feature type="binding site" evidence="8">
    <location>
        <begin position="149"/>
        <end position="154"/>
    </location>
    <ligand>
        <name>NADP(+)</name>
        <dbReference type="ChEBI" id="CHEBI:58349"/>
    </ligand>
</feature>
<keyword evidence="5 8" id="KW-0560">Oxidoreductase</keyword>
<dbReference type="NCBIfam" id="NF001310">
    <property type="entry name" value="PRK00258.1-2"/>
    <property type="match status" value="1"/>
</dbReference>
<evidence type="ECO:0000259" key="9">
    <source>
        <dbReference type="Pfam" id="PF01488"/>
    </source>
</evidence>
<evidence type="ECO:0000256" key="2">
    <source>
        <dbReference type="ARBA" id="ARBA00012962"/>
    </source>
</evidence>
<evidence type="ECO:0000256" key="8">
    <source>
        <dbReference type="HAMAP-Rule" id="MF_00222"/>
    </source>
</evidence>